<dbReference type="GO" id="GO:0007409">
    <property type="term" value="P:axonogenesis"/>
    <property type="evidence" value="ECO:0007669"/>
    <property type="project" value="TreeGrafter"/>
</dbReference>
<dbReference type="GO" id="GO:0008201">
    <property type="term" value="F:heparin binding"/>
    <property type="evidence" value="ECO:0007669"/>
    <property type="project" value="UniProtKB-UniRule"/>
</dbReference>
<feature type="disulfide bond" evidence="8">
    <location>
        <begin position="99"/>
        <end position="106"/>
    </location>
</feature>
<dbReference type="GO" id="GO:0005769">
    <property type="term" value="C:early endosome"/>
    <property type="evidence" value="ECO:0007669"/>
    <property type="project" value="TreeGrafter"/>
</dbReference>
<evidence type="ECO:0000256" key="6">
    <source>
        <dbReference type="ARBA" id="ARBA00023157"/>
    </source>
</evidence>
<dbReference type="GO" id="GO:0045121">
    <property type="term" value="C:membrane raft"/>
    <property type="evidence" value="ECO:0007669"/>
    <property type="project" value="TreeGrafter"/>
</dbReference>
<dbReference type="EMBL" id="IACM01057800">
    <property type="protein sequence ID" value="LAB26477.1"/>
    <property type="molecule type" value="Transcribed_RNA"/>
</dbReference>
<evidence type="ECO:0000256" key="5">
    <source>
        <dbReference type="ARBA" id="ARBA00023136"/>
    </source>
</evidence>
<dbReference type="GO" id="GO:0009986">
    <property type="term" value="C:cell surface"/>
    <property type="evidence" value="ECO:0007669"/>
    <property type="project" value="TreeGrafter"/>
</dbReference>
<dbReference type="InterPro" id="IPR036669">
    <property type="entry name" value="Amyloid_Cu-bd_sf"/>
</dbReference>
<comment type="caution">
    <text evidence="8">Lacks conserved residue(s) required for the propagation of feature annotation.</text>
</comment>
<dbReference type="GO" id="GO:0005794">
    <property type="term" value="C:Golgi apparatus"/>
    <property type="evidence" value="ECO:0007669"/>
    <property type="project" value="TreeGrafter"/>
</dbReference>
<dbReference type="PROSITE" id="PS51869">
    <property type="entry name" value="APP_E1"/>
    <property type="match status" value="1"/>
</dbReference>
<dbReference type="FunFam" id="3.90.570.10:FF:000001">
    <property type="entry name" value="Amyloid beta A4 protein"/>
    <property type="match status" value="1"/>
</dbReference>
<keyword evidence="4" id="KW-1133">Transmembrane helix</keyword>
<evidence type="ECO:0000256" key="3">
    <source>
        <dbReference type="ARBA" id="ARBA00022729"/>
    </source>
</evidence>
<keyword evidence="3 10" id="KW-0732">Signal</keyword>
<keyword evidence="9" id="KW-1003">Cell membrane</keyword>
<evidence type="ECO:0000256" key="8">
    <source>
        <dbReference type="PROSITE-ProRule" id="PRU01217"/>
    </source>
</evidence>
<dbReference type="GO" id="GO:0046914">
    <property type="term" value="F:transition metal ion binding"/>
    <property type="evidence" value="ECO:0007669"/>
    <property type="project" value="InterPro"/>
</dbReference>
<dbReference type="Gene3D" id="3.90.570.10">
    <property type="entry name" value="Amyloidogenic glycoprotein, heparin-binding domain"/>
    <property type="match status" value="1"/>
</dbReference>
<evidence type="ECO:0000313" key="12">
    <source>
        <dbReference type="EMBL" id="LAB26477.1"/>
    </source>
</evidence>
<evidence type="ECO:0000256" key="2">
    <source>
        <dbReference type="ARBA" id="ARBA00022692"/>
    </source>
</evidence>
<dbReference type="GO" id="GO:0030546">
    <property type="term" value="F:signaling receptor activator activity"/>
    <property type="evidence" value="ECO:0007669"/>
    <property type="project" value="TreeGrafter"/>
</dbReference>
<dbReference type="SUPFAM" id="SSF89811">
    <property type="entry name" value="Amyloid beta a4 protein copper binding domain (domain 2)"/>
    <property type="match status" value="1"/>
</dbReference>
<feature type="chain" id="PRO_5013918208" description="Amyloid-beta A4 protein" evidence="10">
    <location>
        <begin position="19"/>
        <end position="159"/>
    </location>
</feature>
<comment type="subcellular location">
    <subcellularLocation>
        <location evidence="9">Cell membrane</location>
        <topology evidence="9">Single-pass type I membrane protein</topology>
    </subcellularLocation>
    <subcellularLocation>
        <location evidence="1">Membrane</location>
        <topology evidence="1">Single-pass type I membrane protein</topology>
    </subcellularLocation>
</comment>
<sequence>MLPHLAFLLLGASWTAGALEVPTDGNAGLLAEPQVAMFCGKSNMHMNVQNGKWESDASGTKSCIATKEGILQYCQQVYPELQITNVVEANQPVTIQNWCKQGRKQCRSHPYIVVPYRCLVGEFVSDALLVPDKCKFLHQERMDICETHLHWHTVAKEVC</sequence>
<dbReference type="SMART" id="SM00006">
    <property type="entry name" value="A4_EXTRA"/>
    <property type="match status" value="1"/>
</dbReference>
<evidence type="ECO:0000256" key="7">
    <source>
        <dbReference type="ARBA" id="ARBA00023180"/>
    </source>
</evidence>
<keyword evidence="7" id="KW-0325">Glycoprotein</keyword>
<reference evidence="12" key="1">
    <citation type="submission" date="2017-07" db="EMBL/GenBank/DDBJ databases">
        <authorList>
            <person name="Mikheyev A."/>
            <person name="Grau M."/>
        </authorList>
    </citation>
    <scope>NUCLEOTIDE SEQUENCE</scope>
    <source>
        <tissue evidence="12">Venom_gland</tissue>
    </source>
</reference>
<dbReference type="InterPro" id="IPR015849">
    <property type="entry name" value="Amyloid_glyco_heparin-bd"/>
</dbReference>
<dbReference type="Pfam" id="PF02177">
    <property type="entry name" value="APP_N"/>
    <property type="match status" value="1"/>
</dbReference>
<keyword evidence="6 8" id="KW-1015">Disulfide bond</keyword>
<dbReference type="SUPFAM" id="SSF56491">
    <property type="entry name" value="A heparin-binding domain"/>
    <property type="match status" value="1"/>
</dbReference>
<dbReference type="AlphaFoldDB" id="A0A2D4LZF7"/>
<reference evidence="12" key="2">
    <citation type="submission" date="2017-11" db="EMBL/GenBank/DDBJ databases">
        <title>Coralsnake Venomics: Analyses of Venom Gland Transcriptomes and Proteomes of Six Brazilian Taxa.</title>
        <authorList>
            <person name="Aird S.D."/>
            <person name="Jorge da Silva N."/>
            <person name="Qiu L."/>
            <person name="Villar-Briones A."/>
            <person name="Aparecida-Saddi V."/>
            <person name="Campos-Telles M.P."/>
            <person name="Grau M."/>
            <person name="Mikheyev A.S."/>
        </authorList>
    </citation>
    <scope>NUCLEOTIDE SEQUENCE</scope>
    <source>
        <tissue evidence="12">Venom_gland</tissue>
    </source>
</reference>
<name>A0A2D4LZF7_9SAUR</name>
<dbReference type="InterPro" id="IPR011178">
    <property type="entry name" value="Amyloid_glyco_Cu-bd"/>
</dbReference>
<feature type="region of interest" description="GFLD subdomain" evidence="8">
    <location>
        <begin position="29"/>
        <end position="124"/>
    </location>
</feature>
<dbReference type="Pfam" id="PF12924">
    <property type="entry name" value="APP_Cu_bd"/>
    <property type="match status" value="1"/>
</dbReference>
<dbReference type="GO" id="GO:0005798">
    <property type="term" value="C:Golgi-associated vesicle"/>
    <property type="evidence" value="ECO:0007669"/>
    <property type="project" value="UniProtKB-UniRule"/>
</dbReference>
<dbReference type="Gene3D" id="3.30.1490.140">
    <property type="entry name" value="Amyloidogenic glycoprotein, copper-binding domain"/>
    <property type="match status" value="1"/>
</dbReference>
<evidence type="ECO:0000256" key="1">
    <source>
        <dbReference type="ARBA" id="ARBA00004479"/>
    </source>
</evidence>
<evidence type="ECO:0000256" key="4">
    <source>
        <dbReference type="ARBA" id="ARBA00022989"/>
    </source>
</evidence>
<dbReference type="PANTHER" id="PTHR23103:SF7">
    <property type="entry name" value="AMYLOID-BETA PRECURSOR PROTEIN"/>
    <property type="match status" value="1"/>
</dbReference>
<feature type="signal peptide" evidence="10">
    <location>
        <begin position="1"/>
        <end position="18"/>
    </location>
</feature>
<comment type="function">
    <text evidence="9">Functions as a cell surface receptor and performs physiological functions on the surface of neurons relevant to neurite growth, neuronal adhesion and axonogenesis.</text>
</comment>
<evidence type="ECO:0000259" key="11">
    <source>
        <dbReference type="PROSITE" id="PS51869"/>
    </source>
</evidence>
<dbReference type="GO" id="GO:0005886">
    <property type="term" value="C:plasma membrane"/>
    <property type="evidence" value="ECO:0007669"/>
    <property type="project" value="UniProtKB-SubCell"/>
</dbReference>
<feature type="region of interest" description="CuBD subdomain" evidence="8">
    <location>
        <begin position="132"/>
        <end position="159"/>
    </location>
</feature>
<keyword evidence="9" id="KW-0034">Amyloid</keyword>
<feature type="disulfide bond" evidence="8">
    <location>
        <begin position="74"/>
        <end position="118"/>
    </location>
</feature>
<dbReference type="GO" id="GO:0005102">
    <property type="term" value="F:signaling receptor binding"/>
    <property type="evidence" value="ECO:0007669"/>
    <property type="project" value="TreeGrafter"/>
</dbReference>
<comment type="similarity">
    <text evidence="8 9">Belongs to the APP family.</text>
</comment>
<dbReference type="GO" id="GO:0007417">
    <property type="term" value="P:central nervous system development"/>
    <property type="evidence" value="ECO:0007669"/>
    <property type="project" value="TreeGrafter"/>
</dbReference>
<dbReference type="InterPro" id="IPR008155">
    <property type="entry name" value="Amyloid_glyco"/>
</dbReference>
<evidence type="ECO:0000256" key="10">
    <source>
        <dbReference type="SAM" id="SignalP"/>
    </source>
</evidence>
<organism evidence="12">
    <name type="scientific">Micrurus spixii</name>
    <name type="common">Amazon coral snake</name>
    <dbReference type="NCBI Taxonomy" id="129469"/>
    <lineage>
        <taxon>Eukaryota</taxon>
        <taxon>Metazoa</taxon>
        <taxon>Chordata</taxon>
        <taxon>Craniata</taxon>
        <taxon>Vertebrata</taxon>
        <taxon>Euteleostomi</taxon>
        <taxon>Lepidosauria</taxon>
        <taxon>Squamata</taxon>
        <taxon>Bifurcata</taxon>
        <taxon>Unidentata</taxon>
        <taxon>Episquamata</taxon>
        <taxon>Toxicofera</taxon>
        <taxon>Serpentes</taxon>
        <taxon>Colubroidea</taxon>
        <taxon>Elapidae</taxon>
        <taxon>Elapinae</taxon>
        <taxon>Micrurus</taxon>
    </lineage>
</organism>
<accession>A0A2D4LZF7</accession>
<dbReference type="PANTHER" id="PTHR23103">
    <property type="entry name" value="ALZHEIMER'S DISEASE BETA-AMYLOID RELATED"/>
    <property type="match status" value="1"/>
</dbReference>
<protein>
    <recommendedName>
        <fullName evidence="9">Amyloid-beta A4 protein</fullName>
    </recommendedName>
</protein>
<feature type="domain" description="E1" evidence="11">
    <location>
        <begin position="29"/>
        <end position="159"/>
    </location>
</feature>
<proteinExistence type="inferred from homology"/>
<dbReference type="InterPro" id="IPR008154">
    <property type="entry name" value="Amyloid_glyco_extra"/>
</dbReference>
<keyword evidence="2" id="KW-0812">Transmembrane</keyword>
<dbReference type="InterPro" id="IPR036454">
    <property type="entry name" value="Amyloid_glyco_heparin-bd_sf"/>
</dbReference>
<evidence type="ECO:0000256" key="9">
    <source>
        <dbReference type="RuleBase" id="RU367156"/>
    </source>
</evidence>
<keyword evidence="5" id="KW-0472">Membrane</keyword>